<keyword evidence="2" id="KW-1185">Reference proteome</keyword>
<organism evidence="3">
    <name type="scientific">Schistosoma curassoni</name>
    <dbReference type="NCBI Taxonomy" id="6186"/>
    <lineage>
        <taxon>Eukaryota</taxon>
        <taxon>Metazoa</taxon>
        <taxon>Spiralia</taxon>
        <taxon>Lophotrochozoa</taxon>
        <taxon>Platyhelminthes</taxon>
        <taxon>Trematoda</taxon>
        <taxon>Digenea</taxon>
        <taxon>Strigeidida</taxon>
        <taxon>Schistosomatoidea</taxon>
        <taxon>Schistosomatidae</taxon>
        <taxon>Schistosoma</taxon>
    </lineage>
</organism>
<protein>
    <submittedName>
        <fullName evidence="3">Reverse transcriptase domain-containing protein</fullName>
    </submittedName>
</protein>
<evidence type="ECO:0000313" key="3">
    <source>
        <dbReference type="WBParaSite" id="SCUD_0000011001-mRNA-1"/>
    </source>
</evidence>
<dbReference type="Proteomes" id="UP000279833">
    <property type="component" value="Unassembled WGS sequence"/>
</dbReference>
<proteinExistence type="predicted"/>
<dbReference type="AlphaFoldDB" id="A0A183JBQ6"/>
<accession>A0A183JBQ6</accession>
<gene>
    <name evidence="1" type="ORF">SCUD_LOCUS111</name>
</gene>
<sequence>MQWTADIQQEDLDLVDDLAVLSHTHEQMRVKTVSVAAVDLKIQKDKSKILKYNMGNTNPITLGREALGEVETSTQLDSIIDEQEGSDADVKSRIGKAMTAFPRLRNIWDSK</sequence>
<reference evidence="3" key="1">
    <citation type="submission" date="2016-06" db="UniProtKB">
        <authorList>
            <consortium name="WormBaseParasite"/>
        </authorList>
    </citation>
    <scope>IDENTIFICATION</scope>
</reference>
<dbReference type="WBParaSite" id="SCUD_0000011001-mRNA-1">
    <property type="protein sequence ID" value="SCUD_0000011001-mRNA-1"/>
    <property type="gene ID" value="SCUD_0000011001"/>
</dbReference>
<reference evidence="1 2" key="2">
    <citation type="submission" date="2018-11" db="EMBL/GenBank/DDBJ databases">
        <authorList>
            <consortium name="Pathogen Informatics"/>
        </authorList>
    </citation>
    <scope>NUCLEOTIDE SEQUENCE [LARGE SCALE GENOMIC DNA]</scope>
    <source>
        <strain evidence="1">Dakar</strain>
        <strain evidence="2">Dakar, Senegal</strain>
    </source>
</reference>
<evidence type="ECO:0000313" key="1">
    <source>
        <dbReference type="EMBL" id="VDO59680.1"/>
    </source>
</evidence>
<name>A0A183JBQ6_9TREM</name>
<evidence type="ECO:0000313" key="2">
    <source>
        <dbReference type="Proteomes" id="UP000279833"/>
    </source>
</evidence>
<dbReference type="EMBL" id="UZAK01000063">
    <property type="protein sequence ID" value="VDO59680.1"/>
    <property type="molecule type" value="Genomic_DNA"/>
</dbReference>